<dbReference type="EMBL" id="JAIWYP010000006">
    <property type="protein sequence ID" value="KAH3809729.1"/>
    <property type="molecule type" value="Genomic_DNA"/>
</dbReference>
<organism evidence="1 2">
    <name type="scientific">Dreissena polymorpha</name>
    <name type="common">Zebra mussel</name>
    <name type="synonym">Mytilus polymorpha</name>
    <dbReference type="NCBI Taxonomy" id="45954"/>
    <lineage>
        <taxon>Eukaryota</taxon>
        <taxon>Metazoa</taxon>
        <taxon>Spiralia</taxon>
        <taxon>Lophotrochozoa</taxon>
        <taxon>Mollusca</taxon>
        <taxon>Bivalvia</taxon>
        <taxon>Autobranchia</taxon>
        <taxon>Heteroconchia</taxon>
        <taxon>Euheterodonta</taxon>
        <taxon>Imparidentia</taxon>
        <taxon>Neoheterodontei</taxon>
        <taxon>Myida</taxon>
        <taxon>Dreissenoidea</taxon>
        <taxon>Dreissenidae</taxon>
        <taxon>Dreissena</taxon>
    </lineage>
</organism>
<accession>A0A9D4G604</accession>
<gene>
    <name evidence="1" type="ORF">DPMN_138105</name>
</gene>
<protein>
    <submittedName>
        <fullName evidence="1">Uncharacterized protein</fullName>
    </submittedName>
</protein>
<comment type="caution">
    <text evidence="1">The sequence shown here is derived from an EMBL/GenBank/DDBJ whole genome shotgun (WGS) entry which is preliminary data.</text>
</comment>
<reference evidence="1" key="2">
    <citation type="submission" date="2020-11" db="EMBL/GenBank/DDBJ databases">
        <authorList>
            <person name="McCartney M.A."/>
            <person name="Auch B."/>
            <person name="Kono T."/>
            <person name="Mallez S."/>
            <person name="Becker A."/>
            <person name="Gohl D.M."/>
            <person name="Silverstein K.A.T."/>
            <person name="Koren S."/>
            <person name="Bechman K.B."/>
            <person name="Herman A."/>
            <person name="Abrahante J.E."/>
            <person name="Garbe J."/>
        </authorList>
    </citation>
    <scope>NUCLEOTIDE SEQUENCE</scope>
    <source>
        <strain evidence="1">Duluth1</strain>
        <tissue evidence="1">Whole animal</tissue>
    </source>
</reference>
<proteinExistence type="predicted"/>
<reference evidence="1" key="1">
    <citation type="journal article" date="2019" name="bioRxiv">
        <title>The Genome of the Zebra Mussel, Dreissena polymorpha: A Resource for Invasive Species Research.</title>
        <authorList>
            <person name="McCartney M.A."/>
            <person name="Auch B."/>
            <person name="Kono T."/>
            <person name="Mallez S."/>
            <person name="Zhang Y."/>
            <person name="Obille A."/>
            <person name="Becker A."/>
            <person name="Abrahante J.E."/>
            <person name="Garbe J."/>
            <person name="Badalamenti J.P."/>
            <person name="Herman A."/>
            <person name="Mangelson H."/>
            <person name="Liachko I."/>
            <person name="Sullivan S."/>
            <person name="Sone E.D."/>
            <person name="Koren S."/>
            <person name="Silverstein K.A.T."/>
            <person name="Beckman K.B."/>
            <person name="Gohl D.M."/>
        </authorList>
    </citation>
    <scope>NUCLEOTIDE SEQUENCE</scope>
    <source>
        <strain evidence="1">Duluth1</strain>
        <tissue evidence="1">Whole animal</tissue>
    </source>
</reference>
<evidence type="ECO:0000313" key="1">
    <source>
        <dbReference type="EMBL" id="KAH3809729.1"/>
    </source>
</evidence>
<dbReference type="AlphaFoldDB" id="A0A9D4G604"/>
<name>A0A9D4G604_DREPO</name>
<sequence>MPVTWCYIVEDGSTYCSRGFPLGCFVNSKGKQKDSCIMSPDKVTIRYTYSVSWQLVISPEDKHTRWSSRWDYILESMPHNNIQWHHELAGDCADLCFSIMNLMHYELDDDCAVLCFSIMNTLVIHDELAGDCAVLCFSMMNLLHHELAGDCAVLCFSIMNSLHHELAGDCAVPVRHGGHDNAGDSPQGHRQIQPD</sequence>
<keyword evidence="2" id="KW-1185">Reference proteome</keyword>
<dbReference type="Proteomes" id="UP000828390">
    <property type="component" value="Unassembled WGS sequence"/>
</dbReference>
<evidence type="ECO:0000313" key="2">
    <source>
        <dbReference type="Proteomes" id="UP000828390"/>
    </source>
</evidence>